<dbReference type="RefSeq" id="WP_086534497.1">
    <property type="nucleotide sequence ID" value="NZ_NGFO01000005.1"/>
</dbReference>
<name>A0A243QEZ5_9ACTN</name>
<keyword evidence="2" id="KW-0812">Transmembrane</keyword>
<evidence type="ECO:0008006" key="5">
    <source>
        <dbReference type="Google" id="ProtNLM"/>
    </source>
</evidence>
<feature type="transmembrane region" description="Helical" evidence="2">
    <location>
        <begin position="144"/>
        <end position="168"/>
    </location>
</feature>
<feature type="region of interest" description="Disordered" evidence="1">
    <location>
        <begin position="37"/>
        <end position="74"/>
    </location>
</feature>
<dbReference type="Proteomes" id="UP000194632">
    <property type="component" value="Unassembled WGS sequence"/>
</dbReference>
<evidence type="ECO:0000313" key="4">
    <source>
        <dbReference type="Proteomes" id="UP000194632"/>
    </source>
</evidence>
<feature type="transmembrane region" description="Helical" evidence="2">
    <location>
        <begin position="188"/>
        <end position="209"/>
    </location>
</feature>
<proteinExistence type="predicted"/>
<keyword evidence="2" id="KW-0472">Membrane</keyword>
<gene>
    <name evidence="3" type="ORF">CA982_05745</name>
</gene>
<comment type="caution">
    <text evidence="3">The sequence shown here is derived from an EMBL/GenBank/DDBJ whole genome shotgun (WGS) entry which is preliminary data.</text>
</comment>
<accession>A0A243QEZ5</accession>
<keyword evidence="2" id="KW-1133">Transmembrane helix</keyword>
<evidence type="ECO:0000256" key="2">
    <source>
        <dbReference type="SAM" id="Phobius"/>
    </source>
</evidence>
<dbReference type="STRING" id="417102.CA982_05745"/>
<reference evidence="3 4" key="1">
    <citation type="submission" date="2017-05" db="EMBL/GenBank/DDBJ databases">
        <title>Biotechnological potential of actinobacteria isolated from South African environments.</title>
        <authorList>
            <person name="Le Roes-Hill M."/>
            <person name="Prins A."/>
            <person name="Durrell K.A."/>
        </authorList>
    </citation>
    <scope>NUCLEOTIDE SEQUENCE [LARGE SCALE GENOMIC DNA]</scope>
    <source>
        <strain evidence="3">BS2</strain>
    </source>
</reference>
<dbReference type="EMBL" id="NGFO01000005">
    <property type="protein sequence ID" value="OUC79926.1"/>
    <property type="molecule type" value="Genomic_DNA"/>
</dbReference>
<dbReference type="OrthoDB" id="4381817at2"/>
<protein>
    <recommendedName>
        <fullName evidence="5">DUF4190 domain-containing protein</fullName>
    </recommendedName>
</protein>
<sequence length="211" mass="21605">MRTDHPTHPFAPPVTRRHARWPLVNDLDDTQLPATLEPTEAPAAVAKTPAPVSPAPTRVDTSAGPTPRSATRAATRLPAREHAALPPVGDFWDLAHADRTPLVATPAPVRVIPSSPAPYLTRPVGGRPVAPAASLALTTGLISIPLTLVLGLGAILGLVAVVSGAVAVKQVRRTPADRKGTGRAITGIVTGAGSMVVGGPILFLVLLLAGL</sequence>
<dbReference type="AlphaFoldDB" id="A0A243QEZ5"/>
<organism evidence="3 4">
    <name type="scientific">Gordonia lacunae</name>
    <dbReference type="NCBI Taxonomy" id="417102"/>
    <lineage>
        <taxon>Bacteria</taxon>
        <taxon>Bacillati</taxon>
        <taxon>Actinomycetota</taxon>
        <taxon>Actinomycetes</taxon>
        <taxon>Mycobacteriales</taxon>
        <taxon>Gordoniaceae</taxon>
        <taxon>Gordonia</taxon>
    </lineage>
</organism>
<evidence type="ECO:0000313" key="3">
    <source>
        <dbReference type="EMBL" id="OUC79926.1"/>
    </source>
</evidence>
<feature type="compositionally biased region" description="Low complexity" evidence="1">
    <location>
        <begin position="37"/>
        <end position="50"/>
    </location>
</feature>
<keyword evidence="4" id="KW-1185">Reference proteome</keyword>
<evidence type="ECO:0000256" key="1">
    <source>
        <dbReference type="SAM" id="MobiDB-lite"/>
    </source>
</evidence>